<reference evidence="5" key="1">
    <citation type="submission" date="2013-08" db="EMBL/GenBank/DDBJ databases">
        <authorList>
            <person name="Mendez C."/>
            <person name="Richter M."/>
            <person name="Ferrer M."/>
            <person name="Sanchez J."/>
        </authorList>
    </citation>
    <scope>NUCLEOTIDE SEQUENCE</scope>
</reference>
<dbReference type="SUPFAM" id="SSF56672">
    <property type="entry name" value="DNA/RNA polymerases"/>
    <property type="match status" value="1"/>
</dbReference>
<dbReference type="EMBL" id="AUZY01010264">
    <property type="protein sequence ID" value="EQD39308.1"/>
    <property type="molecule type" value="Genomic_DNA"/>
</dbReference>
<evidence type="ECO:0000313" key="5">
    <source>
        <dbReference type="EMBL" id="EQD39308.1"/>
    </source>
</evidence>
<organism evidence="5">
    <name type="scientific">mine drainage metagenome</name>
    <dbReference type="NCBI Taxonomy" id="410659"/>
    <lineage>
        <taxon>unclassified sequences</taxon>
        <taxon>metagenomes</taxon>
        <taxon>ecological metagenomes</taxon>
    </lineage>
</organism>
<name>T0Z230_9ZZZZ</name>
<dbReference type="EC" id="2.7.7.7" evidence="1"/>
<dbReference type="AlphaFoldDB" id="T0Z230"/>
<dbReference type="InterPro" id="IPR043502">
    <property type="entry name" value="DNA/RNA_pol_sf"/>
</dbReference>
<keyword evidence="3" id="KW-0548">Nucleotidyltransferase</keyword>
<dbReference type="Gene3D" id="1.10.132.60">
    <property type="entry name" value="DNA polymerase family B, C-terminal domain"/>
    <property type="match status" value="1"/>
</dbReference>
<feature type="non-terminal residue" evidence="5">
    <location>
        <position position="200"/>
    </location>
</feature>
<sequence length="200" mass="22776">HGIVDSLWVRSPPGKEPGPWARELGERQGLPLNYEGRYRWIVFLPHHGHGLGVPQRYYGVYENGEMKLRGVELRRSDACAFVKEVQREVLALLAGAPGARAFEQAIPRALALGARHARTLREGTVPRHELLLPRRPGRDLGEYAAFSETVSALRQLKHLGIPRGAGETVRYLLRDRHARDWERRVVVEERLRGDEPYDVE</sequence>
<proteinExistence type="predicted"/>
<dbReference type="GO" id="GO:0003887">
    <property type="term" value="F:DNA-directed DNA polymerase activity"/>
    <property type="evidence" value="ECO:0007669"/>
    <property type="project" value="UniProtKB-KW"/>
</dbReference>
<evidence type="ECO:0000256" key="2">
    <source>
        <dbReference type="ARBA" id="ARBA00022679"/>
    </source>
</evidence>
<dbReference type="Gene3D" id="3.90.1600.10">
    <property type="entry name" value="Palm domain of DNA polymerase"/>
    <property type="match status" value="1"/>
</dbReference>
<reference evidence="5" key="2">
    <citation type="journal article" date="2014" name="ISME J.">
        <title>Microbial stratification in low pH oxic and suboxic macroscopic growths along an acid mine drainage.</title>
        <authorList>
            <person name="Mendez-Garcia C."/>
            <person name="Mesa V."/>
            <person name="Sprenger R.R."/>
            <person name="Richter M."/>
            <person name="Diez M.S."/>
            <person name="Solano J."/>
            <person name="Bargiela R."/>
            <person name="Golyshina O.V."/>
            <person name="Manteca A."/>
            <person name="Ramos J.L."/>
            <person name="Gallego J.R."/>
            <person name="Llorente I."/>
            <person name="Martins Dos Santos V.A."/>
            <person name="Jensen O.N."/>
            <person name="Pelaez A.I."/>
            <person name="Sanchez J."/>
            <person name="Ferrer M."/>
        </authorList>
    </citation>
    <scope>NUCLEOTIDE SEQUENCE</scope>
</reference>
<dbReference type="InterPro" id="IPR023211">
    <property type="entry name" value="DNA_pol_palm_dom_sf"/>
</dbReference>
<evidence type="ECO:0000256" key="4">
    <source>
        <dbReference type="ARBA" id="ARBA00022932"/>
    </source>
</evidence>
<gene>
    <name evidence="5" type="ORF">B1B_15422</name>
</gene>
<feature type="non-terminal residue" evidence="5">
    <location>
        <position position="1"/>
    </location>
</feature>
<keyword evidence="2" id="KW-0808">Transferase</keyword>
<accession>T0Z230</accession>
<comment type="caution">
    <text evidence="5">The sequence shown here is derived from an EMBL/GenBank/DDBJ whole genome shotgun (WGS) entry which is preliminary data.</text>
</comment>
<dbReference type="InterPro" id="IPR042087">
    <property type="entry name" value="DNA_pol_B_thumb"/>
</dbReference>
<protein>
    <recommendedName>
        <fullName evidence="1">DNA-directed DNA polymerase</fullName>
        <ecNumber evidence="1">2.7.7.7</ecNumber>
    </recommendedName>
</protein>
<keyword evidence="4" id="KW-0239">DNA-directed DNA polymerase</keyword>
<evidence type="ECO:0000256" key="3">
    <source>
        <dbReference type="ARBA" id="ARBA00022695"/>
    </source>
</evidence>
<evidence type="ECO:0000256" key="1">
    <source>
        <dbReference type="ARBA" id="ARBA00012417"/>
    </source>
</evidence>